<protein>
    <submittedName>
        <fullName evidence="2">YqaJ viral recombinase family protein</fullName>
    </submittedName>
</protein>
<proteinExistence type="predicted"/>
<dbReference type="EMBL" id="CP157390">
    <property type="protein sequence ID" value="XBM46610.1"/>
    <property type="molecule type" value="Genomic_DNA"/>
</dbReference>
<evidence type="ECO:0000259" key="1">
    <source>
        <dbReference type="Pfam" id="PF09588"/>
    </source>
</evidence>
<dbReference type="RefSeq" id="WP_348786594.1">
    <property type="nucleotide sequence ID" value="NZ_CP157390.1"/>
</dbReference>
<dbReference type="InterPro" id="IPR019080">
    <property type="entry name" value="YqaJ_viral_recombinase"/>
</dbReference>
<dbReference type="AlphaFoldDB" id="A0AAU7G8M2"/>
<dbReference type="InterPro" id="IPR011335">
    <property type="entry name" value="Restrct_endonuc-II-like"/>
</dbReference>
<sequence length="264" mass="28921">MLDRTAARTADLYRPGVLADLGPRSSAPAPIAVVPAVPGAEGHLARVVASSSDRIGWLRARSRGITATDVAKLSTPRSLRAAAHEKLNGSGFSGNVFTQHGRSREPEIAGWVAATHGILPSDLLFHAERDRRHLATPDGLVVRTGGRIELAEIKTTNKPFRSIPRSYLRQIWWQQYVLGAERTLFVWEQHDGFVPLHDEPECRWVDRDDTEIARLVRLAGELIDMLRDATSRPAAPTLPAPVQHTIPRAAASAPSPLTAQPQLY</sequence>
<reference evidence="2" key="1">
    <citation type="submission" date="2024-05" db="EMBL/GenBank/DDBJ databases">
        <title>The Natural Products Discovery Center: Release of the First 8490 Sequenced Strains for Exploring Actinobacteria Biosynthetic Diversity.</title>
        <authorList>
            <person name="Kalkreuter E."/>
            <person name="Kautsar S.A."/>
            <person name="Yang D."/>
            <person name="Bader C.D."/>
            <person name="Teijaro C.N."/>
            <person name="Fluegel L."/>
            <person name="Davis C.M."/>
            <person name="Simpson J.R."/>
            <person name="Lauterbach L."/>
            <person name="Steele A.D."/>
            <person name="Gui C."/>
            <person name="Meng S."/>
            <person name="Li G."/>
            <person name="Viehrig K."/>
            <person name="Ye F."/>
            <person name="Su P."/>
            <person name="Kiefer A.F."/>
            <person name="Nichols A."/>
            <person name="Cepeda A.J."/>
            <person name="Yan W."/>
            <person name="Fan B."/>
            <person name="Jiang Y."/>
            <person name="Adhikari A."/>
            <person name="Zheng C.-J."/>
            <person name="Schuster L."/>
            <person name="Cowan T.M."/>
            <person name="Smanski M.J."/>
            <person name="Chevrette M.G."/>
            <person name="de Carvalho L.P.S."/>
            <person name="Shen B."/>
        </authorList>
    </citation>
    <scope>NUCLEOTIDE SEQUENCE</scope>
    <source>
        <strain evidence="2">NPDC080035</strain>
    </source>
</reference>
<dbReference type="InterPro" id="IPR011604">
    <property type="entry name" value="PDDEXK-like_dom_sf"/>
</dbReference>
<name>A0AAU7G8M2_9MICO</name>
<accession>A0AAU7G8M2</accession>
<organism evidence="2">
    <name type="scientific">Leifsonia sp. NPDC080035</name>
    <dbReference type="NCBI Taxonomy" id="3143936"/>
    <lineage>
        <taxon>Bacteria</taxon>
        <taxon>Bacillati</taxon>
        <taxon>Actinomycetota</taxon>
        <taxon>Actinomycetes</taxon>
        <taxon>Micrococcales</taxon>
        <taxon>Microbacteriaceae</taxon>
        <taxon>Leifsonia</taxon>
    </lineage>
</organism>
<dbReference type="Pfam" id="PF09588">
    <property type="entry name" value="YqaJ"/>
    <property type="match status" value="1"/>
</dbReference>
<dbReference type="SUPFAM" id="SSF52980">
    <property type="entry name" value="Restriction endonuclease-like"/>
    <property type="match status" value="1"/>
</dbReference>
<gene>
    <name evidence="2" type="ORF">AAME72_10935</name>
</gene>
<feature type="domain" description="YqaJ viral recombinase" evidence="1">
    <location>
        <begin position="57"/>
        <end position="179"/>
    </location>
</feature>
<evidence type="ECO:0000313" key="2">
    <source>
        <dbReference type="EMBL" id="XBM46610.1"/>
    </source>
</evidence>
<dbReference type="Gene3D" id="3.90.320.10">
    <property type="match status" value="1"/>
</dbReference>